<dbReference type="InterPro" id="IPR050131">
    <property type="entry name" value="Peptidase_S8_subtilisin-like"/>
</dbReference>
<dbReference type="RefSeq" id="WP_051924557.1">
    <property type="nucleotide sequence ID" value="NZ_AVCJ01000027.1"/>
</dbReference>
<evidence type="ECO:0000256" key="2">
    <source>
        <dbReference type="ARBA" id="ARBA00022670"/>
    </source>
</evidence>
<comment type="similarity">
    <text evidence="1 5">Belongs to the peptidase S8 family.</text>
</comment>
<evidence type="ECO:0000313" key="9">
    <source>
        <dbReference type="Proteomes" id="UP000029085"/>
    </source>
</evidence>
<dbReference type="PROSITE" id="PS51892">
    <property type="entry name" value="SUBTILASE"/>
    <property type="match status" value="1"/>
</dbReference>
<keyword evidence="4 5" id="KW-0720">Serine protease</keyword>
<feature type="domain" description="Peptidase S8/S53" evidence="7">
    <location>
        <begin position="209"/>
        <end position="399"/>
    </location>
</feature>
<dbReference type="Proteomes" id="UP000029085">
    <property type="component" value="Unassembled WGS sequence"/>
</dbReference>
<dbReference type="InterPro" id="IPR000209">
    <property type="entry name" value="Peptidase_S8/S53_dom"/>
</dbReference>
<protein>
    <recommendedName>
        <fullName evidence="7">Peptidase S8/S53 domain-containing protein</fullName>
    </recommendedName>
</protein>
<reference evidence="8 9" key="2">
    <citation type="journal article" date="2015" name="Stand. Genomic Sci.">
        <title>High quality draft genomic sequence of Arenimonas donghaensis DSM 18148(T).</title>
        <authorList>
            <person name="Chen F."/>
            <person name="Wang H."/>
            <person name="Cao Y."/>
            <person name="Li X."/>
            <person name="Wang G."/>
        </authorList>
    </citation>
    <scope>NUCLEOTIDE SEQUENCE [LARGE SCALE GENOMIC DNA]</scope>
    <source>
        <strain evidence="8 9">HO3-R19</strain>
    </source>
</reference>
<organism evidence="8 9">
    <name type="scientific">Arenimonas donghaensis DSM 18148 = HO3-R19</name>
    <dbReference type="NCBI Taxonomy" id="1121014"/>
    <lineage>
        <taxon>Bacteria</taxon>
        <taxon>Pseudomonadati</taxon>
        <taxon>Pseudomonadota</taxon>
        <taxon>Gammaproteobacteria</taxon>
        <taxon>Lysobacterales</taxon>
        <taxon>Lysobacteraceae</taxon>
        <taxon>Arenimonas</taxon>
    </lineage>
</organism>
<feature type="active site" description="Charge relay system" evidence="5">
    <location>
        <position position="182"/>
    </location>
</feature>
<dbReference type="STRING" id="1121014.N788_13710"/>
<feature type="active site" description="Charge relay system" evidence="5">
    <location>
        <position position="210"/>
    </location>
</feature>
<dbReference type="PATRIC" id="fig|1121014.3.peg.1980"/>
<dbReference type="PANTHER" id="PTHR43806">
    <property type="entry name" value="PEPTIDASE S8"/>
    <property type="match status" value="1"/>
</dbReference>
<keyword evidence="3 5" id="KW-0378">Hydrolase</keyword>
<evidence type="ECO:0000256" key="6">
    <source>
        <dbReference type="SAM" id="SignalP"/>
    </source>
</evidence>
<reference evidence="9" key="1">
    <citation type="submission" date="2013-08" db="EMBL/GenBank/DDBJ databases">
        <title>Genome sequencing of Arenimonas donghaensis.</title>
        <authorList>
            <person name="Chen F."/>
            <person name="Wang G."/>
        </authorList>
    </citation>
    <scope>NUCLEOTIDE SEQUENCE [LARGE SCALE GENOMIC DNA]</scope>
    <source>
        <strain evidence="9">HO3-R19</strain>
    </source>
</reference>
<keyword evidence="9" id="KW-1185">Reference proteome</keyword>
<proteinExistence type="inferred from homology"/>
<dbReference type="OrthoDB" id="5405281at2"/>
<feature type="active site" description="Charge relay system" evidence="5">
    <location>
        <position position="351"/>
    </location>
</feature>
<evidence type="ECO:0000259" key="7">
    <source>
        <dbReference type="Pfam" id="PF00082"/>
    </source>
</evidence>
<dbReference type="SUPFAM" id="SSF52743">
    <property type="entry name" value="Subtilisin-like"/>
    <property type="match status" value="1"/>
</dbReference>
<feature type="signal peptide" evidence="6">
    <location>
        <begin position="1"/>
        <end position="25"/>
    </location>
</feature>
<sequence>MTRSRNVLRCCLVLVPALLAAPAWALGLGPLPRLPVPVDDLARPALREADERIASTTARVRALLRAHPRELARDPRGALVLRDELVAIAPTDEALAAARAAGFSVRTRQRIHPLDLDLVVLQVPPRTSLRRALRQLRKSDPAGHYDYNHVYLGAGDPTAIPVPPDAVPVPPTGAPVRLGLVDGGVDVADPAIRPGQLRRAGCLQAPPDPHGTAVAAVLMSGPGVQVHAADIYCGQPTGGAVSRLAEAFGWLAGEGVTVVNLSLAGPPNLLLEALVVRMQARGHVLVAAVGNDGPAAPERYPAAYPGVIGVAAVDARGRPLPESPRGPQVDVAALGLYTSNGATPRTWRGSSFAAPRVARHVARLAGEPGPQTLARVEQALASRVHDAGRKGRDPRFGWGVLADEDLRD</sequence>
<dbReference type="AlphaFoldDB" id="A0A087MGX1"/>
<dbReference type="GO" id="GO:0004252">
    <property type="term" value="F:serine-type endopeptidase activity"/>
    <property type="evidence" value="ECO:0007669"/>
    <property type="project" value="UniProtKB-UniRule"/>
</dbReference>
<evidence type="ECO:0000256" key="4">
    <source>
        <dbReference type="ARBA" id="ARBA00022825"/>
    </source>
</evidence>
<keyword evidence="2 5" id="KW-0645">Protease</keyword>
<dbReference type="InterPro" id="IPR036852">
    <property type="entry name" value="Peptidase_S8/S53_dom_sf"/>
</dbReference>
<evidence type="ECO:0000313" key="8">
    <source>
        <dbReference type="EMBL" id="KFL36124.1"/>
    </source>
</evidence>
<dbReference type="Gene3D" id="3.40.50.200">
    <property type="entry name" value="Peptidase S8/S53 domain"/>
    <property type="match status" value="1"/>
</dbReference>
<evidence type="ECO:0000256" key="5">
    <source>
        <dbReference type="PROSITE-ProRule" id="PRU01240"/>
    </source>
</evidence>
<dbReference type="PANTHER" id="PTHR43806:SF11">
    <property type="entry name" value="CEREVISIN-RELATED"/>
    <property type="match status" value="1"/>
</dbReference>
<dbReference type="GO" id="GO:0006508">
    <property type="term" value="P:proteolysis"/>
    <property type="evidence" value="ECO:0007669"/>
    <property type="project" value="UniProtKB-KW"/>
</dbReference>
<evidence type="ECO:0000256" key="3">
    <source>
        <dbReference type="ARBA" id="ARBA00022801"/>
    </source>
</evidence>
<feature type="chain" id="PRO_5001826237" description="Peptidase S8/S53 domain-containing protein" evidence="6">
    <location>
        <begin position="26"/>
        <end position="408"/>
    </location>
</feature>
<accession>A0A087MGX1</accession>
<gene>
    <name evidence="8" type="ORF">N788_13710</name>
</gene>
<comment type="caution">
    <text evidence="8">The sequence shown here is derived from an EMBL/GenBank/DDBJ whole genome shotgun (WGS) entry which is preliminary data.</text>
</comment>
<evidence type="ECO:0000256" key="1">
    <source>
        <dbReference type="ARBA" id="ARBA00011073"/>
    </source>
</evidence>
<dbReference type="CDD" id="cd05561">
    <property type="entry name" value="Peptidases_S8_4"/>
    <property type="match status" value="1"/>
</dbReference>
<name>A0A087MGX1_9GAMM</name>
<dbReference type="EMBL" id="AVCJ01000027">
    <property type="protein sequence ID" value="KFL36124.1"/>
    <property type="molecule type" value="Genomic_DNA"/>
</dbReference>
<dbReference type="Pfam" id="PF00082">
    <property type="entry name" value="Peptidase_S8"/>
    <property type="match status" value="1"/>
</dbReference>
<keyword evidence="6" id="KW-0732">Signal</keyword>